<evidence type="ECO:0000256" key="2">
    <source>
        <dbReference type="ARBA" id="ARBA00023002"/>
    </source>
</evidence>
<sequence length="374" mass="41008">MNNLPKDNIGPENVVRVYDPAIDMEGFLVIDNTLAGPGKGGFRMTPDVTVEEVSRLARAMTLKNILAGVPFGGAKAGIVWKGGKDDLELKEKYVRSFARALKPFLGKRYISAPDVNVGEREIRWFVDEAGDWNAATGKPVDLCTWRGFKKIRGIPHELGSTGFGVAHATRQAAEILGMDVKGARVAVHGFGNVAMFAHKFLSEMGAKTVAVANSKSTFFSEDGLNNDFLNSVISGEKKLDDYPGEKFPLEKFWEIESDILIPASVTDVINESNKDKIKTKLIVEGANIPMKEDVENELFQRGIMIVPDVVANSGGVISSYAEYKGMSSSQMFKLIKEKIVPITKEVIEKSVKEKNNPRVVAMKIASERLGKLRG</sequence>
<feature type="binding site" evidence="5">
    <location>
        <position position="63"/>
    </location>
    <ligand>
        <name>substrate</name>
    </ligand>
</feature>
<evidence type="ECO:0000256" key="5">
    <source>
        <dbReference type="PIRSR" id="PIRSR000185-2"/>
    </source>
</evidence>
<dbReference type="SUPFAM" id="SSF51735">
    <property type="entry name" value="NAD(P)-binding Rossmann-fold domains"/>
    <property type="match status" value="1"/>
</dbReference>
<feature type="site" description="Important for catalysis" evidence="6">
    <location>
        <position position="114"/>
    </location>
</feature>
<dbReference type="SMART" id="SM00839">
    <property type="entry name" value="ELFV_dehydrog"/>
    <property type="match status" value="1"/>
</dbReference>
<dbReference type="InterPro" id="IPR036291">
    <property type="entry name" value="NAD(P)-bd_dom_sf"/>
</dbReference>
<dbReference type="InterPro" id="IPR006095">
    <property type="entry name" value="Glu/Leu/Phe/Val/Trp_DH"/>
</dbReference>
<dbReference type="Proteomes" id="UP000178179">
    <property type="component" value="Unassembled WGS sequence"/>
</dbReference>
<dbReference type="Gene3D" id="3.40.50.10860">
    <property type="entry name" value="Leucine Dehydrogenase, chain A, domain 1"/>
    <property type="match status" value="1"/>
</dbReference>
<dbReference type="PIRSF" id="PIRSF000185">
    <property type="entry name" value="Glu_DH"/>
    <property type="match status" value="1"/>
</dbReference>
<dbReference type="InterPro" id="IPR014362">
    <property type="entry name" value="Glu_DH"/>
</dbReference>
<feature type="domain" description="Glutamate/phenylalanine/leucine/valine/L-tryptophan dehydrogenase C-terminal" evidence="8">
    <location>
        <begin position="153"/>
        <end position="374"/>
    </location>
</feature>
<proteinExistence type="inferred from homology"/>
<dbReference type="InterPro" id="IPR006096">
    <property type="entry name" value="Glu/Leu/Phe/Val/Trp_DH_C"/>
</dbReference>
<dbReference type="PANTHER" id="PTHR11606:SF13">
    <property type="entry name" value="GLUTAMATE DEHYDROGENASE 1, MITOCHONDRIAL"/>
    <property type="match status" value="1"/>
</dbReference>
<dbReference type="AlphaFoldDB" id="A0A1G1YW68"/>
<dbReference type="InterPro" id="IPR046346">
    <property type="entry name" value="Aminoacid_DH-like_N_sf"/>
</dbReference>
<feature type="binding site" evidence="5">
    <location>
        <position position="161"/>
    </location>
    <ligand>
        <name>NAD(+)</name>
        <dbReference type="ChEBI" id="CHEBI:57540"/>
    </ligand>
</feature>
<gene>
    <name evidence="9" type="ORF">A2119_00815</name>
</gene>
<dbReference type="InterPro" id="IPR006097">
    <property type="entry name" value="Glu/Leu/Phe/Val/Trp_DH_dimer"/>
</dbReference>
<feature type="binding site" evidence="5">
    <location>
        <position position="319"/>
    </location>
    <ligand>
        <name>substrate</name>
    </ligand>
</feature>
<organism evidence="9 10">
    <name type="scientific">Candidatus Colwellbacteria bacterium GWA2_46_10</name>
    <dbReference type="NCBI Taxonomy" id="1797684"/>
    <lineage>
        <taxon>Bacteria</taxon>
        <taxon>Candidatus Colwelliibacteriota</taxon>
    </lineage>
</organism>
<keyword evidence="2 3" id="KW-0560">Oxidoreductase</keyword>
<evidence type="ECO:0000256" key="7">
    <source>
        <dbReference type="RuleBase" id="RU004417"/>
    </source>
</evidence>
<name>A0A1G1YW68_9BACT</name>
<protein>
    <recommendedName>
        <fullName evidence="3">Glutamate dehydrogenase</fullName>
    </recommendedName>
</protein>
<evidence type="ECO:0000313" key="10">
    <source>
        <dbReference type="Proteomes" id="UP000178179"/>
    </source>
</evidence>
<evidence type="ECO:0000256" key="6">
    <source>
        <dbReference type="PIRSR" id="PIRSR000185-3"/>
    </source>
</evidence>
<feature type="binding site" evidence="5">
    <location>
        <position position="39"/>
    </location>
    <ligand>
        <name>substrate</name>
    </ligand>
</feature>
<dbReference type="Pfam" id="PF02812">
    <property type="entry name" value="ELFV_dehydrog_N"/>
    <property type="match status" value="1"/>
</dbReference>
<keyword evidence="5" id="KW-0520">NAD</keyword>
<evidence type="ECO:0000313" key="9">
    <source>
        <dbReference type="EMBL" id="OGY56625.1"/>
    </source>
</evidence>
<evidence type="ECO:0000256" key="1">
    <source>
        <dbReference type="ARBA" id="ARBA00006382"/>
    </source>
</evidence>
<dbReference type="GO" id="GO:0000166">
    <property type="term" value="F:nucleotide binding"/>
    <property type="evidence" value="ECO:0007669"/>
    <property type="project" value="UniProtKB-KW"/>
</dbReference>
<dbReference type="PANTHER" id="PTHR11606">
    <property type="entry name" value="GLUTAMATE DEHYDROGENASE"/>
    <property type="match status" value="1"/>
</dbReference>
<dbReference type="SUPFAM" id="SSF53223">
    <property type="entry name" value="Aminoacid dehydrogenase-like, N-terminal domain"/>
    <property type="match status" value="1"/>
</dbReference>
<evidence type="ECO:0000256" key="4">
    <source>
        <dbReference type="PIRSR" id="PIRSR000185-1"/>
    </source>
</evidence>
<dbReference type="GO" id="GO:0004352">
    <property type="term" value="F:glutamate dehydrogenase (NAD+) activity"/>
    <property type="evidence" value="ECO:0007669"/>
    <property type="project" value="TreeGrafter"/>
</dbReference>
<feature type="binding site" evidence="5">
    <location>
        <position position="192"/>
    </location>
    <ligand>
        <name>NAD(+)</name>
        <dbReference type="ChEBI" id="CHEBI:57540"/>
    </ligand>
</feature>
<evidence type="ECO:0000259" key="8">
    <source>
        <dbReference type="SMART" id="SM00839"/>
    </source>
</evidence>
<dbReference type="PRINTS" id="PR00082">
    <property type="entry name" value="GLFDHDRGNASE"/>
</dbReference>
<dbReference type="Gene3D" id="3.40.50.720">
    <property type="entry name" value="NAD(P)-binding Rossmann-like Domain"/>
    <property type="match status" value="1"/>
</dbReference>
<feature type="active site" description="Proton donor" evidence="4">
    <location>
        <position position="75"/>
    </location>
</feature>
<comment type="similarity">
    <text evidence="1 3 7">Belongs to the Glu/Leu/Phe/Val dehydrogenases family.</text>
</comment>
<dbReference type="Pfam" id="PF00208">
    <property type="entry name" value="ELFV_dehydrog"/>
    <property type="match status" value="1"/>
</dbReference>
<accession>A0A1G1YW68</accession>
<evidence type="ECO:0000256" key="3">
    <source>
        <dbReference type="PIRNR" id="PIRNR000185"/>
    </source>
</evidence>
<keyword evidence="5" id="KW-0547">Nucleotide-binding</keyword>
<comment type="caution">
    <text evidence="9">The sequence shown here is derived from an EMBL/GenBank/DDBJ whole genome shotgun (WGS) entry which is preliminary data.</text>
</comment>
<dbReference type="EMBL" id="MHIS01000012">
    <property type="protein sequence ID" value="OGY56625.1"/>
    <property type="molecule type" value="Genomic_DNA"/>
</dbReference>
<dbReference type="GO" id="GO:0006538">
    <property type="term" value="P:L-glutamate catabolic process"/>
    <property type="evidence" value="ECO:0007669"/>
    <property type="project" value="TreeGrafter"/>
</dbReference>
<reference evidence="9 10" key="1">
    <citation type="journal article" date="2016" name="Nat. Commun.">
        <title>Thousands of microbial genomes shed light on interconnected biogeochemical processes in an aquifer system.</title>
        <authorList>
            <person name="Anantharaman K."/>
            <person name="Brown C.T."/>
            <person name="Hug L.A."/>
            <person name="Sharon I."/>
            <person name="Castelle C.J."/>
            <person name="Probst A.J."/>
            <person name="Thomas B.C."/>
            <person name="Singh A."/>
            <person name="Wilkins M.J."/>
            <person name="Karaoz U."/>
            <person name="Brodie E.L."/>
            <person name="Williams K.H."/>
            <person name="Hubbard S.S."/>
            <person name="Banfield J.F."/>
        </authorList>
    </citation>
    <scope>NUCLEOTIDE SEQUENCE [LARGE SCALE GENOMIC DNA]</scope>
</reference>